<name>A0ABR0UGU9_REHGL</name>
<dbReference type="Proteomes" id="UP001318860">
    <property type="component" value="Unassembled WGS sequence"/>
</dbReference>
<sequence>MQPISSSSTQPSRKEWRVVSEQSVRNSGDEGLERSKLGASGREPVDVDFCSITIDGGLDNDILQQRLLAVAKQREELQQMEIELRAQAIARSEIMGMQNTFDTQMKEHANANVKLQEQLHEKEQKIHELERTMEEKERELHAIRLDTEAAWAKDDLLREQSKELQSYRRERDNSEAERVQHIKQIHDFQEHIQEKDRLFMELQEQHRIAQETILFKDEQLREAQAWITRAQEMDALQSTTNHTLQAELRERTEHYNQLWLGCQRQFAEMERLHLHIQQLQLELADVREKSGSNLDGSHTSQTNLENASELGKSNVSQLEVNGNASESANSGVIQSGNSDGGSGGNTSTQGDHVHVVAYAPSLLGMPTYAPTGQVAAMHPFVMHQQGVQHPSHVLQSHFHPVSAMPSTQNWQNQQPDGQHVTTHNQYPQEEQSMLRTDSHYDYETSGNGQILHADYVDTNISQGLDADSVSPSANGEVQGLDSIDKTYDNTQSPQGLQQISSQFHDALRLDPLERGKGAKDKPVNTVSERGMENKNTMPEHSSINASSFEAPANAKSFSETTTDTASSADLADTLVAAGQKNNTIGKPGDSYLLDERALLASIARTLGSGGRIRISTTQSHPWLSPTDRKRNPRIAMVGPLAAGGSNVKILSKSKDHLELNGSGRPGMRVQLGNNRTDEWSKLVLRIYCNYTKDQFAKLQMKFTLRDHVLDNMRFWNFGTYKFRNLILLEYCTTDIVEFKDIFWISYVDNAITKLLASSLGERIGDGGWRNAVNSEVKSPSYILPYEN</sequence>
<feature type="compositionally biased region" description="Polar residues" evidence="2">
    <location>
        <begin position="1"/>
        <end position="11"/>
    </location>
</feature>
<feature type="compositionally biased region" description="Basic and acidic residues" evidence="2">
    <location>
        <begin position="27"/>
        <end position="36"/>
    </location>
</feature>
<evidence type="ECO:0000256" key="2">
    <source>
        <dbReference type="SAM" id="MobiDB-lite"/>
    </source>
</evidence>
<feature type="region of interest" description="Disordered" evidence="2">
    <location>
        <begin position="1"/>
        <end position="39"/>
    </location>
</feature>
<organism evidence="3 4">
    <name type="scientific">Rehmannia glutinosa</name>
    <name type="common">Chinese foxglove</name>
    <dbReference type="NCBI Taxonomy" id="99300"/>
    <lineage>
        <taxon>Eukaryota</taxon>
        <taxon>Viridiplantae</taxon>
        <taxon>Streptophyta</taxon>
        <taxon>Embryophyta</taxon>
        <taxon>Tracheophyta</taxon>
        <taxon>Spermatophyta</taxon>
        <taxon>Magnoliopsida</taxon>
        <taxon>eudicotyledons</taxon>
        <taxon>Gunneridae</taxon>
        <taxon>Pentapetalae</taxon>
        <taxon>asterids</taxon>
        <taxon>lamiids</taxon>
        <taxon>Lamiales</taxon>
        <taxon>Orobanchaceae</taxon>
        <taxon>Rehmannieae</taxon>
        <taxon>Rehmannia</taxon>
    </lineage>
</organism>
<feature type="region of interest" description="Disordered" evidence="2">
    <location>
        <begin position="509"/>
        <end position="542"/>
    </location>
</feature>
<protein>
    <submittedName>
        <fullName evidence="3">Uncharacterized protein</fullName>
    </submittedName>
</protein>
<feature type="region of interest" description="Disordered" evidence="2">
    <location>
        <begin position="290"/>
        <end position="349"/>
    </location>
</feature>
<evidence type="ECO:0000313" key="4">
    <source>
        <dbReference type="Proteomes" id="UP001318860"/>
    </source>
</evidence>
<dbReference type="EMBL" id="JABTTQ020002837">
    <property type="protein sequence ID" value="KAK6121798.1"/>
    <property type="molecule type" value="Genomic_DNA"/>
</dbReference>
<reference evidence="3 4" key="1">
    <citation type="journal article" date="2021" name="Comput. Struct. Biotechnol. J.">
        <title>De novo genome assembly of the potent medicinal plant Rehmannia glutinosa using nanopore technology.</title>
        <authorList>
            <person name="Ma L."/>
            <person name="Dong C."/>
            <person name="Song C."/>
            <person name="Wang X."/>
            <person name="Zheng X."/>
            <person name="Niu Y."/>
            <person name="Chen S."/>
            <person name="Feng W."/>
        </authorList>
    </citation>
    <scope>NUCLEOTIDE SEQUENCE [LARGE SCALE GENOMIC DNA]</scope>
    <source>
        <strain evidence="3">DH-2019</strain>
    </source>
</reference>
<accession>A0ABR0UGU9</accession>
<dbReference type="PANTHER" id="PTHR35766">
    <property type="entry name" value="OS08G0543600 PROTEIN"/>
    <property type="match status" value="1"/>
</dbReference>
<comment type="caution">
    <text evidence="3">The sequence shown here is derived from an EMBL/GenBank/DDBJ whole genome shotgun (WGS) entry which is preliminary data.</text>
</comment>
<feature type="compositionally biased region" description="Polar residues" evidence="2">
    <location>
        <begin position="533"/>
        <end position="542"/>
    </location>
</feature>
<feature type="compositionally biased region" description="Polar residues" evidence="2">
    <location>
        <begin position="291"/>
        <end position="333"/>
    </location>
</feature>
<evidence type="ECO:0000256" key="1">
    <source>
        <dbReference type="SAM" id="Coils"/>
    </source>
</evidence>
<feature type="region of interest" description="Disordered" evidence="2">
    <location>
        <begin position="466"/>
        <end position="495"/>
    </location>
</feature>
<dbReference type="PANTHER" id="PTHR35766:SF1">
    <property type="entry name" value="OS08G0543600 PROTEIN"/>
    <property type="match status" value="1"/>
</dbReference>
<feature type="compositionally biased region" description="Basic and acidic residues" evidence="2">
    <location>
        <begin position="509"/>
        <end position="522"/>
    </location>
</feature>
<keyword evidence="4" id="KW-1185">Reference proteome</keyword>
<keyword evidence="1" id="KW-0175">Coiled coil</keyword>
<feature type="coiled-coil region" evidence="1">
    <location>
        <begin position="60"/>
        <end position="184"/>
    </location>
</feature>
<evidence type="ECO:0000313" key="3">
    <source>
        <dbReference type="EMBL" id="KAK6121798.1"/>
    </source>
</evidence>
<gene>
    <name evidence="3" type="ORF">DH2020_044411</name>
</gene>
<proteinExistence type="predicted"/>
<feature type="region of interest" description="Disordered" evidence="2">
    <location>
        <begin position="404"/>
        <end position="430"/>
    </location>
</feature>